<feature type="region of interest" description="Disordered" evidence="1">
    <location>
        <begin position="54"/>
        <end position="90"/>
    </location>
</feature>
<comment type="caution">
    <text evidence="2">The sequence shown here is derived from an EMBL/GenBank/DDBJ whole genome shotgun (WGS) entry which is preliminary data.</text>
</comment>
<reference evidence="3" key="1">
    <citation type="journal article" date="2019" name="Int. J. Syst. Evol. Microbiol.">
        <title>The Global Catalogue of Microorganisms (GCM) 10K type strain sequencing project: providing services to taxonomists for standard genome sequencing and annotation.</title>
        <authorList>
            <consortium name="The Broad Institute Genomics Platform"/>
            <consortium name="The Broad Institute Genome Sequencing Center for Infectious Disease"/>
            <person name="Wu L."/>
            <person name="Ma J."/>
        </authorList>
    </citation>
    <scope>NUCLEOTIDE SEQUENCE [LARGE SCALE GENOMIC DNA]</scope>
    <source>
        <strain evidence="3">CECT 7649</strain>
    </source>
</reference>
<gene>
    <name evidence="2" type="ORF">ACFQSB_01705</name>
</gene>
<organism evidence="2 3">
    <name type="scientific">Sphaerisporangium rhizosphaerae</name>
    <dbReference type="NCBI Taxonomy" id="2269375"/>
    <lineage>
        <taxon>Bacteria</taxon>
        <taxon>Bacillati</taxon>
        <taxon>Actinomycetota</taxon>
        <taxon>Actinomycetes</taxon>
        <taxon>Streptosporangiales</taxon>
        <taxon>Streptosporangiaceae</taxon>
        <taxon>Sphaerisporangium</taxon>
    </lineage>
</organism>
<accession>A0ABW2NXE9</accession>
<sequence>MFGIGVAVIGLVSALLTGILQYTGPGGAPAPTATVTKTETITATATITAQPVMPDTTLTPYATPSPVTGTPPADISREGDPLPSTPLDGDAVFDREKVEVNGVERKNARGALIDICDGETYEDVFGLRKKYRALKVYVAVGEDGSDTGAEVEFSFSVDGREPYTYTATFSRDPLYIEIPLISGQDKALRLSIWAKSIGCKDVNAVLISPTLVP</sequence>
<protein>
    <recommendedName>
        <fullName evidence="4">Glycosyl hydrolase family 98 putative carbohydrate-binding module domain-containing protein</fullName>
    </recommendedName>
</protein>
<feature type="compositionally biased region" description="Polar residues" evidence="1">
    <location>
        <begin position="56"/>
        <end position="68"/>
    </location>
</feature>
<keyword evidence="3" id="KW-1185">Reference proteome</keyword>
<evidence type="ECO:0008006" key="4">
    <source>
        <dbReference type="Google" id="ProtNLM"/>
    </source>
</evidence>
<evidence type="ECO:0000313" key="2">
    <source>
        <dbReference type="EMBL" id="MFC7380901.1"/>
    </source>
</evidence>
<evidence type="ECO:0000256" key="1">
    <source>
        <dbReference type="SAM" id="MobiDB-lite"/>
    </source>
</evidence>
<dbReference type="Proteomes" id="UP001596496">
    <property type="component" value="Unassembled WGS sequence"/>
</dbReference>
<name>A0ABW2NXE9_9ACTN</name>
<dbReference type="RefSeq" id="WP_380823888.1">
    <property type="nucleotide sequence ID" value="NZ_JBHTCG010000001.1"/>
</dbReference>
<proteinExistence type="predicted"/>
<dbReference type="EMBL" id="JBHTCG010000001">
    <property type="protein sequence ID" value="MFC7380901.1"/>
    <property type="molecule type" value="Genomic_DNA"/>
</dbReference>
<evidence type="ECO:0000313" key="3">
    <source>
        <dbReference type="Proteomes" id="UP001596496"/>
    </source>
</evidence>